<protein>
    <submittedName>
        <fullName evidence="1">Uncharacterized protein</fullName>
    </submittedName>
</protein>
<proteinExistence type="predicted"/>
<evidence type="ECO:0000313" key="1">
    <source>
        <dbReference type="EMBL" id="JAH05073.1"/>
    </source>
</evidence>
<reference evidence="1" key="2">
    <citation type="journal article" date="2015" name="Fish Shellfish Immunol.">
        <title>Early steps in the European eel (Anguilla anguilla)-Vibrio vulnificus interaction in the gills: Role of the RtxA13 toxin.</title>
        <authorList>
            <person name="Callol A."/>
            <person name="Pajuelo D."/>
            <person name="Ebbesson L."/>
            <person name="Teles M."/>
            <person name="MacKenzie S."/>
            <person name="Amaro C."/>
        </authorList>
    </citation>
    <scope>NUCLEOTIDE SEQUENCE</scope>
</reference>
<accession>A0A0E9PMJ8</accession>
<reference evidence="1" key="1">
    <citation type="submission" date="2014-11" db="EMBL/GenBank/DDBJ databases">
        <authorList>
            <person name="Amaro Gonzalez C."/>
        </authorList>
    </citation>
    <scope>NUCLEOTIDE SEQUENCE</scope>
</reference>
<name>A0A0E9PMJ8_ANGAN</name>
<dbReference type="AlphaFoldDB" id="A0A0E9PMJ8"/>
<dbReference type="EMBL" id="GBXM01103504">
    <property type="protein sequence ID" value="JAH05073.1"/>
    <property type="molecule type" value="Transcribed_RNA"/>
</dbReference>
<sequence length="44" mass="5165">MPAMILTGALILLHSTMRWHQFYLAHTMGNRNLVFLFITLLKYS</sequence>
<organism evidence="1">
    <name type="scientific">Anguilla anguilla</name>
    <name type="common">European freshwater eel</name>
    <name type="synonym">Muraena anguilla</name>
    <dbReference type="NCBI Taxonomy" id="7936"/>
    <lineage>
        <taxon>Eukaryota</taxon>
        <taxon>Metazoa</taxon>
        <taxon>Chordata</taxon>
        <taxon>Craniata</taxon>
        <taxon>Vertebrata</taxon>
        <taxon>Euteleostomi</taxon>
        <taxon>Actinopterygii</taxon>
        <taxon>Neopterygii</taxon>
        <taxon>Teleostei</taxon>
        <taxon>Anguilliformes</taxon>
        <taxon>Anguillidae</taxon>
        <taxon>Anguilla</taxon>
    </lineage>
</organism>